<feature type="region of interest" description="Disordered" evidence="1">
    <location>
        <begin position="176"/>
        <end position="198"/>
    </location>
</feature>
<organism evidence="2 3">
    <name type="scientific">Lactuca saligna</name>
    <name type="common">Willowleaf lettuce</name>
    <dbReference type="NCBI Taxonomy" id="75948"/>
    <lineage>
        <taxon>Eukaryota</taxon>
        <taxon>Viridiplantae</taxon>
        <taxon>Streptophyta</taxon>
        <taxon>Embryophyta</taxon>
        <taxon>Tracheophyta</taxon>
        <taxon>Spermatophyta</taxon>
        <taxon>Magnoliopsida</taxon>
        <taxon>eudicotyledons</taxon>
        <taxon>Gunneridae</taxon>
        <taxon>Pentapetalae</taxon>
        <taxon>asterids</taxon>
        <taxon>campanulids</taxon>
        <taxon>Asterales</taxon>
        <taxon>Asteraceae</taxon>
        <taxon>Cichorioideae</taxon>
        <taxon>Cichorieae</taxon>
        <taxon>Lactucinae</taxon>
        <taxon>Lactuca</taxon>
    </lineage>
</organism>
<keyword evidence="3" id="KW-1185">Reference proteome</keyword>
<reference evidence="2" key="1">
    <citation type="submission" date="2023-04" db="EMBL/GenBank/DDBJ databases">
        <authorList>
            <person name="Vijverberg K."/>
            <person name="Xiong W."/>
            <person name="Schranz E."/>
        </authorList>
    </citation>
    <scope>NUCLEOTIDE SEQUENCE</scope>
</reference>
<gene>
    <name evidence="2" type="ORF">LSALG_LOCUS2798</name>
</gene>
<feature type="compositionally biased region" description="Low complexity" evidence="1">
    <location>
        <begin position="291"/>
        <end position="306"/>
    </location>
</feature>
<evidence type="ECO:0000313" key="3">
    <source>
        <dbReference type="Proteomes" id="UP001177003"/>
    </source>
</evidence>
<accession>A0AA35Y8R8</accession>
<evidence type="ECO:0000313" key="2">
    <source>
        <dbReference type="EMBL" id="CAI9262038.1"/>
    </source>
</evidence>
<dbReference type="EMBL" id="OX465086">
    <property type="protein sequence ID" value="CAI9262038.1"/>
    <property type="molecule type" value="Genomic_DNA"/>
</dbReference>
<dbReference type="AlphaFoldDB" id="A0AA35Y8R8"/>
<protein>
    <submittedName>
        <fullName evidence="2">Uncharacterized protein</fullName>
    </submittedName>
</protein>
<dbReference type="Proteomes" id="UP001177003">
    <property type="component" value="Chromosome 0"/>
</dbReference>
<sequence length="336" mass="37305">MLKGTQGLISEHVIREVLEFGDASAFLIEYSVDQVKEVLAKMCYDGTYPPTIKKLLPPYGKFLVHSFVIGISGRKGGSDEIIPVDIEPPSSSNLEDSAHTFLLRKRKRRDLRPRELITYSIQKKSTPIEPDSMAQNIPSSFTETSPVTHKMSSLFTESIPMYQDFESPIAEEEVIPSEGAHASRSSFETPELDISKGKSKLPESELVDVVLLQNRVYDLEQSSAETYLIIGKHDIQISELEKENSIKDSNISELKANLGGVTALFFDLKQCLFQKFGDEFQPLSSEGEKITASSSSPANPTSQSSSERAVRPSPDANLDSFLSSGPDFAQERRDEF</sequence>
<evidence type="ECO:0000256" key="1">
    <source>
        <dbReference type="SAM" id="MobiDB-lite"/>
    </source>
</evidence>
<proteinExistence type="predicted"/>
<name>A0AA35Y8R8_LACSI</name>
<feature type="region of interest" description="Disordered" evidence="1">
    <location>
        <begin position="284"/>
        <end position="336"/>
    </location>
</feature>